<reference evidence="12 13" key="1">
    <citation type="journal article" date="2010" name="Plant Cell">
        <title>The Chlorella variabilis NC64A genome reveals adaptation to photosymbiosis, coevolution with viruses, and cryptic sex.</title>
        <authorList>
            <person name="Blanc G."/>
            <person name="Duncan G."/>
            <person name="Agarkova I."/>
            <person name="Borodovsky M."/>
            <person name="Gurnon J."/>
            <person name="Kuo A."/>
            <person name="Lindquist E."/>
            <person name="Lucas S."/>
            <person name="Pangilinan J."/>
            <person name="Polle J."/>
            <person name="Salamov A."/>
            <person name="Terry A."/>
            <person name="Yamada T."/>
            <person name="Dunigan D.D."/>
            <person name="Grigoriev I.V."/>
            <person name="Claverie J.M."/>
            <person name="Van Etten J.L."/>
        </authorList>
    </citation>
    <scope>NUCLEOTIDE SEQUENCE [LARGE SCALE GENOMIC DNA]</scope>
    <source>
        <strain evidence="12 13">NC64A</strain>
    </source>
</reference>
<evidence type="ECO:0000256" key="1">
    <source>
        <dbReference type="ARBA" id="ARBA00004430"/>
    </source>
</evidence>
<feature type="binding site" evidence="8">
    <location>
        <position position="783"/>
    </location>
    <ligand>
        <name>ATP</name>
        <dbReference type="ChEBI" id="CHEBI:30616"/>
    </ligand>
</feature>
<evidence type="ECO:0000256" key="4">
    <source>
        <dbReference type="ARBA" id="ARBA00022737"/>
    </source>
</evidence>
<dbReference type="InterPro" id="IPR050647">
    <property type="entry name" value="Plant_LRR-RLKs"/>
</dbReference>
<dbReference type="EMBL" id="GL433843">
    <property type="protein sequence ID" value="EFN55887.1"/>
    <property type="molecule type" value="Genomic_DNA"/>
</dbReference>
<dbReference type="OMA" id="WAMPRLH"/>
<keyword evidence="5 8" id="KW-0547">Nucleotide-binding</keyword>
<keyword evidence="6" id="KW-0418">Kinase</keyword>
<evidence type="ECO:0000256" key="5">
    <source>
        <dbReference type="ARBA" id="ARBA00022741"/>
    </source>
</evidence>
<sequence>MRRLIAGPLLLLLLLRVAAVAATAASDAAVLKSLRDATIGLAGERASPEAALVAAAAYPGCCEDGHLLPTIDCETNITCPILGWTTNLTAPPCSWVGVTCGADGLVTKLVLRFMRREISFLEPPLLLSAAFLELVAQLPALELFDLPGPSTFNRPARLPASWAGMRRLRKIRIFFVAMTGGLPAAWGAKNALPSLQQLVLTGCGLTGSLPSTWFSSGAFPSLQSLELGTNAFTGSLPPLVPSSLPRLARLDCSDNRLTGTLPSSWAGAMIEKIQLSNNQLSGMLPAGWAQTMPSLTHIDLRTNQLRGTLPAAWQQLGRLELLWLSRNQLSGTLPLNLGCSSIFPGLVSLDVSYNSLTGGLPHGCNLTYHIASNDSCESWPLHGSFGTTRLPARCRSSCPAPSRFWSSWTLHSTSSAALCQPAGGARRRAPTIPGGCPWIPSAAAVALLPFLPLLPHPDHFKLYPVLTDVPSLPVPIFVFRNLSGNAFTGALPSTWLVTNVWTGIHYMLVWPGNNGLCLGTMTTKRPTACLNTSGIVGGWTDIGSGEAIVVQPGGYQDIPINHPDEGWTVCYNATTSVHLPACSPSVVRSSSSSRGVLAAAVGGAAVLVMAAVALLPAVRRKHAQGAAAASADEEGLQLLLQHSTGSGGTSRPPKRREHAEIERQLLDLSQHMLGASADNQGLVIGAHRPPALSALTQQLPGTASWQQEATAGDGPSTSGRASEPLRAATACGPLSLRLSDLTFSQRLPTSGSSSCAGLVEIGAGTSSKVYLARLHDELAVAVKVMLLPEGPMLNEQLQQEVSLVHRCHHPGILQLVGVCWAHGLVFVVTELMSGGSLLSQLPNPALRYHARGRELLLQVASTLHHLHGRKIVHLDLKASNVLLDGSLGTAKICDLGKSGILQASIVTAQGTPNRYSSPEQLAGDWCGPASDIYSLGIVMLEVLTGHAARGRDARAELQLRVPEHCPLAVAELAYACLDRDPTARPGAKHVVAVLQDRPA</sequence>
<feature type="domain" description="Protein kinase" evidence="11">
    <location>
        <begin position="755"/>
        <end position="999"/>
    </location>
</feature>
<organism evidence="13">
    <name type="scientific">Chlorella variabilis</name>
    <name type="common">Green alga</name>
    <dbReference type="NCBI Taxonomy" id="554065"/>
    <lineage>
        <taxon>Eukaryota</taxon>
        <taxon>Viridiplantae</taxon>
        <taxon>Chlorophyta</taxon>
        <taxon>core chlorophytes</taxon>
        <taxon>Trebouxiophyceae</taxon>
        <taxon>Chlorellales</taxon>
        <taxon>Chlorellaceae</taxon>
        <taxon>Chlorella clade</taxon>
        <taxon>Chlorella</taxon>
    </lineage>
</organism>
<feature type="region of interest" description="Disordered" evidence="9">
    <location>
        <begin position="700"/>
        <end position="725"/>
    </location>
</feature>
<keyword evidence="3" id="KW-0808">Transferase</keyword>
<accession>E1ZDM7</accession>
<dbReference type="Pfam" id="PF00560">
    <property type="entry name" value="LRR_1"/>
    <property type="match status" value="1"/>
</dbReference>
<keyword evidence="2" id="KW-0433">Leucine-rich repeat</keyword>
<proteinExistence type="predicted"/>
<dbReference type="Gene3D" id="1.10.510.10">
    <property type="entry name" value="Transferase(Phosphotransferase) domain 1"/>
    <property type="match status" value="1"/>
</dbReference>
<evidence type="ECO:0000259" key="11">
    <source>
        <dbReference type="PROSITE" id="PS50011"/>
    </source>
</evidence>
<dbReference type="OrthoDB" id="4062651at2759"/>
<feature type="compositionally biased region" description="Polar residues" evidence="9">
    <location>
        <begin position="700"/>
        <end position="720"/>
    </location>
</feature>
<feature type="signal peptide" evidence="10">
    <location>
        <begin position="1"/>
        <end position="19"/>
    </location>
</feature>
<evidence type="ECO:0000256" key="3">
    <source>
        <dbReference type="ARBA" id="ARBA00022679"/>
    </source>
</evidence>
<name>E1ZDM7_CHLVA</name>
<dbReference type="PROSITE" id="PS00108">
    <property type="entry name" value="PROTEIN_KINASE_ST"/>
    <property type="match status" value="1"/>
</dbReference>
<dbReference type="RefSeq" id="XP_005847989.1">
    <property type="nucleotide sequence ID" value="XM_005847927.1"/>
</dbReference>
<dbReference type="PROSITE" id="PS00107">
    <property type="entry name" value="PROTEIN_KINASE_ATP"/>
    <property type="match status" value="1"/>
</dbReference>
<evidence type="ECO:0000256" key="9">
    <source>
        <dbReference type="SAM" id="MobiDB-lite"/>
    </source>
</evidence>
<dbReference type="InterPro" id="IPR000719">
    <property type="entry name" value="Prot_kinase_dom"/>
</dbReference>
<dbReference type="Gene3D" id="3.80.10.10">
    <property type="entry name" value="Ribonuclease Inhibitor"/>
    <property type="match status" value="1"/>
</dbReference>
<dbReference type="InterPro" id="IPR032675">
    <property type="entry name" value="LRR_dom_sf"/>
</dbReference>
<dbReference type="SUPFAM" id="SSF56112">
    <property type="entry name" value="Protein kinase-like (PK-like)"/>
    <property type="match status" value="1"/>
</dbReference>
<evidence type="ECO:0000256" key="2">
    <source>
        <dbReference type="ARBA" id="ARBA00022614"/>
    </source>
</evidence>
<dbReference type="PROSITE" id="PS50011">
    <property type="entry name" value="PROTEIN_KINASE_DOM"/>
    <property type="match status" value="1"/>
</dbReference>
<dbReference type="Proteomes" id="UP000008141">
    <property type="component" value="Unassembled WGS sequence"/>
</dbReference>
<dbReference type="eggNOG" id="KOG0619">
    <property type="taxonomic scope" value="Eukaryota"/>
</dbReference>
<dbReference type="GO" id="GO:0004672">
    <property type="term" value="F:protein kinase activity"/>
    <property type="evidence" value="ECO:0007669"/>
    <property type="project" value="InterPro"/>
</dbReference>
<gene>
    <name evidence="12" type="ORF">CHLNCDRAFT_57778</name>
</gene>
<comment type="subcellular location">
    <subcellularLocation>
        <location evidence="1">Cytoplasm</location>
        <location evidence="1">Cytoskeleton</location>
        <location evidence="1">Cilium axoneme</location>
    </subcellularLocation>
</comment>
<dbReference type="InterPro" id="IPR011009">
    <property type="entry name" value="Kinase-like_dom_sf"/>
</dbReference>
<dbReference type="GO" id="GO:0005524">
    <property type="term" value="F:ATP binding"/>
    <property type="evidence" value="ECO:0007669"/>
    <property type="project" value="UniProtKB-UniRule"/>
</dbReference>
<dbReference type="InterPro" id="IPR001611">
    <property type="entry name" value="Leu-rich_rpt"/>
</dbReference>
<evidence type="ECO:0000256" key="10">
    <source>
        <dbReference type="SAM" id="SignalP"/>
    </source>
</evidence>
<dbReference type="Pfam" id="PF13855">
    <property type="entry name" value="LRR_8"/>
    <property type="match status" value="1"/>
</dbReference>
<feature type="chain" id="PRO_5003155845" description="Protein kinase domain-containing protein" evidence="10">
    <location>
        <begin position="20"/>
        <end position="999"/>
    </location>
</feature>
<protein>
    <recommendedName>
        <fullName evidence="11">Protein kinase domain-containing protein</fullName>
    </recommendedName>
</protein>
<dbReference type="Pfam" id="PF00069">
    <property type="entry name" value="Pkinase"/>
    <property type="match status" value="1"/>
</dbReference>
<evidence type="ECO:0000256" key="7">
    <source>
        <dbReference type="ARBA" id="ARBA00022840"/>
    </source>
</evidence>
<keyword evidence="10" id="KW-0732">Signal</keyword>
<dbReference type="SMART" id="SM00220">
    <property type="entry name" value="S_TKc"/>
    <property type="match status" value="1"/>
</dbReference>
<dbReference type="KEGG" id="cvr:CHLNCDRAFT_57778"/>
<dbReference type="SUPFAM" id="SSF52058">
    <property type="entry name" value="L domain-like"/>
    <property type="match status" value="1"/>
</dbReference>
<evidence type="ECO:0000256" key="6">
    <source>
        <dbReference type="ARBA" id="ARBA00022777"/>
    </source>
</evidence>
<dbReference type="PANTHER" id="PTHR48056">
    <property type="entry name" value="LRR RECEPTOR-LIKE SERINE/THREONINE-PROTEIN KINASE-RELATED"/>
    <property type="match status" value="1"/>
</dbReference>
<dbReference type="InterPro" id="IPR017441">
    <property type="entry name" value="Protein_kinase_ATP_BS"/>
</dbReference>
<keyword evidence="4" id="KW-0677">Repeat</keyword>
<dbReference type="InParanoid" id="E1ZDM7"/>
<dbReference type="GeneID" id="17355399"/>
<keyword evidence="7 8" id="KW-0067">ATP-binding</keyword>
<dbReference type="InterPro" id="IPR008271">
    <property type="entry name" value="Ser/Thr_kinase_AS"/>
</dbReference>
<evidence type="ECO:0000313" key="13">
    <source>
        <dbReference type="Proteomes" id="UP000008141"/>
    </source>
</evidence>
<dbReference type="eggNOG" id="KOG0586">
    <property type="taxonomic scope" value="Eukaryota"/>
</dbReference>
<keyword evidence="13" id="KW-1185">Reference proteome</keyword>
<dbReference type="GO" id="GO:0005930">
    <property type="term" value="C:axoneme"/>
    <property type="evidence" value="ECO:0007669"/>
    <property type="project" value="UniProtKB-SubCell"/>
</dbReference>
<evidence type="ECO:0000313" key="12">
    <source>
        <dbReference type="EMBL" id="EFN55887.1"/>
    </source>
</evidence>
<evidence type="ECO:0000256" key="8">
    <source>
        <dbReference type="PROSITE-ProRule" id="PRU10141"/>
    </source>
</evidence>
<dbReference type="AlphaFoldDB" id="E1ZDM7"/>